<dbReference type="AlphaFoldDB" id="B0X8E3"/>
<evidence type="ECO:0000256" key="1">
    <source>
        <dbReference type="SAM" id="MobiDB-lite"/>
    </source>
</evidence>
<feature type="compositionally biased region" description="Low complexity" evidence="1">
    <location>
        <begin position="512"/>
        <end position="521"/>
    </location>
</feature>
<gene>
    <name evidence="3" type="primary">6049100</name>
    <name evidence="2" type="ORF">CpipJ_CPIJ015698</name>
</gene>
<feature type="region of interest" description="Disordered" evidence="1">
    <location>
        <begin position="512"/>
        <end position="537"/>
    </location>
</feature>
<feature type="compositionally biased region" description="Basic and acidic residues" evidence="1">
    <location>
        <begin position="360"/>
        <end position="378"/>
    </location>
</feature>
<keyword evidence="4" id="KW-1185">Reference proteome</keyword>
<dbReference type="EnsemblMetazoa" id="CPIJ015698-RA">
    <property type="protein sequence ID" value="CPIJ015698-PA"/>
    <property type="gene ID" value="CPIJ015698"/>
</dbReference>
<dbReference type="KEGG" id="cqu:CpipJ_CPIJ015698"/>
<feature type="compositionally biased region" description="Pro residues" evidence="1">
    <location>
        <begin position="338"/>
        <end position="350"/>
    </location>
</feature>
<evidence type="ECO:0000313" key="4">
    <source>
        <dbReference type="Proteomes" id="UP000002320"/>
    </source>
</evidence>
<evidence type="ECO:0000313" key="2">
    <source>
        <dbReference type="EMBL" id="EDS42479.1"/>
    </source>
</evidence>
<feature type="region of interest" description="Disordered" evidence="1">
    <location>
        <begin position="324"/>
        <end position="378"/>
    </location>
</feature>
<dbReference type="InParanoid" id="B0X8E3"/>
<reference evidence="2" key="1">
    <citation type="submission" date="2007-03" db="EMBL/GenBank/DDBJ databases">
        <title>Annotation of Culex pipiens quinquefasciatus.</title>
        <authorList>
            <consortium name="The Broad Institute Genome Sequencing Platform"/>
            <person name="Atkinson P.W."/>
            <person name="Hemingway J."/>
            <person name="Christensen B.M."/>
            <person name="Higgs S."/>
            <person name="Kodira C."/>
            <person name="Hannick L."/>
            <person name="Megy K."/>
            <person name="O'Leary S."/>
            <person name="Pearson M."/>
            <person name="Haas B.J."/>
            <person name="Mauceli E."/>
            <person name="Wortman J.R."/>
            <person name="Lee N.H."/>
            <person name="Guigo R."/>
            <person name="Stanke M."/>
            <person name="Alvarado L."/>
            <person name="Amedeo P."/>
            <person name="Antoine C.H."/>
            <person name="Arensburger P."/>
            <person name="Bidwell S.L."/>
            <person name="Crawford M."/>
            <person name="Camaro F."/>
            <person name="Devon K."/>
            <person name="Engels R."/>
            <person name="Hammond M."/>
            <person name="Howarth C."/>
            <person name="Koehrsen M."/>
            <person name="Lawson D."/>
            <person name="Montgomery P."/>
            <person name="Nene V."/>
            <person name="Nusbaum C."/>
            <person name="Puiu D."/>
            <person name="Romero-Severson J."/>
            <person name="Severson D.W."/>
            <person name="Shumway M."/>
            <person name="Sisk P."/>
            <person name="Stolte C."/>
            <person name="Zeng Q."/>
            <person name="Eisenstadt E."/>
            <person name="Fraser-Liggett C."/>
            <person name="Strausberg R."/>
            <person name="Galagan J."/>
            <person name="Birren B."/>
            <person name="Collins F.H."/>
        </authorList>
    </citation>
    <scope>NUCLEOTIDE SEQUENCE [LARGE SCALE GENOMIC DNA]</scope>
    <source>
        <strain evidence="2">JHB</strain>
    </source>
</reference>
<organism>
    <name type="scientific">Culex quinquefasciatus</name>
    <name type="common">Southern house mosquito</name>
    <name type="synonym">Culex pungens</name>
    <dbReference type="NCBI Taxonomy" id="7176"/>
    <lineage>
        <taxon>Eukaryota</taxon>
        <taxon>Metazoa</taxon>
        <taxon>Ecdysozoa</taxon>
        <taxon>Arthropoda</taxon>
        <taxon>Hexapoda</taxon>
        <taxon>Insecta</taxon>
        <taxon>Pterygota</taxon>
        <taxon>Neoptera</taxon>
        <taxon>Endopterygota</taxon>
        <taxon>Diptera</taxon>
        <taxon>Nematocera</taxon>
        <taxon>Culicoidea</taxon>
        <taxon>Culicidae</taxon>
        <taxon>Culicinae</taxon>
        <taxon>Culicini</taxon>
        <taxon>Culex</taxon>
        <taxon>Culex</taxon>
    </lineage>
</organism>
<dbReference type="STRING" id="7176.B0X8E3"/>
<feature type="compositionally biased region" description="Basic and acidic residues" evidence="1">
    <location>
        <begin position="324"/>
        <end position="337"/>
    </location>
</feature>
<feature type="compositionally biased region" description="Basic and acidic residues" evidence="1">
    <location>
        <begin position="213"/>
        <end position="225"/>
    </location>
</feature>
<name>B0X8E3_CULQU</name>
<dbReference type="EMBL" id="DS232485">
    <property type="protein sequence ID" value="EDS42479.1"/>
    <property type="molecule type" value="Genomic_DNA"/>
</dbReference>
<feature type="region of interest" description="Disordered" evidence="1">
    <location>
        <begin position="213"/>
        <end position="241"/>
    </location>
</feature>
<feature type="compositionally biased region" description="Pro residues" evidence="1">
    <location>
        <begin position="522"/>
        <end position="533"/>
    </location>
</feature>
<dbReference type="Proteomes" id="UP000002320">
    <property type="component" value="Unassembled WGS sequence"/>
</dbReference>
<reference evidence="3" key="2">
    <citation type="submission" date="2020-05" db="UniProtKB">
        <authorList>
            <consortium name="EnsemblMetazoa"/>
        </authorList>
    </citation>
    <scope>IDENTIFICATION</scope>
    <source>
        <strain evidence="3">JHB</strain>
    </source>
</reference>
<accession>B0X8E3</accession>
<dbReference type="HOGENOM" id="CLU_369712_0_0_1"/>
<dbReference type="VEuPathDB" id="VectorBase:CPIJ015698"/>
<proteinExistence type="predicted"/>
<dbReference type="OMA" id="ERREFYC"/>
<dbReference type="eggNOG" id="ENOG502TCX3">
    <property type="taxonomic scope" value="Eukaryota"/>
</dbReference>
<evidence type="ECO:0000313" key="3">
    <source>
        <dbReference type="EnsemblMetazoa" id="CPIJ015698-PA"/>
    </source>
</evidence>
<sequence length="711" mass="79919">MIRFAKVLRFDLNAKWSTNSLLPPLKIPKLKKLKQWNGASILNLQQLKNLPSRTRNVGTVASVVVRPPEVPAATIQNGTAKCHSRKQSDISIISASVPTTSRGGAAATGGLYALKCDRNAAKRGILLNLPRKMMGVMGGGGAGGDGNLDGVSYQSEEMVHEKFSPCKKRVVEPPPRRKRMRKREEERREFYCGDRLLERNRSELFRIAERGSNERLNERRRREEAAPPPPGLISGGRKTRSADNILALKSYGGSESDEDDAEQVRSLKVSRMAEWQGPASMPLKYSESMESDTEEVRGRVRRVKMKKASEYSIENDSEKIEVRFRKNHVSTESEEVRPAPPAPPAPPIPLPTRVVALRQQEPKPKVKPKLPEKPPPKKPVEQFVTAKDFAENFKPLAAVLQESIKSADLKRKWINDFLSESDEEPAKKQQSSESLTKKFAMVDRFDRQLEQLERGATFITKDSVESVNIFHNGGDFDEFDKLFQADSVKKSVKVNEQVTVINRKQNLDNFSSSSFDSDVVRPPIPPPLPPPIVSPRSTVNIQDYYDKKLQRVRYVSSPSPSRCFDEDPATPPPLPEAINNNLVLPLSIINQRTVDKCSTTDADEAVCRPKPYNQNHISCNLNNIHPTNNYIEPRTNTDYSSTNNNNNNSASVFIVGETFKAPPVKRYINYKFDDYGHIEVSGSSATSRPRRTFNINDFHDDCYNEEGVVII</sequence>
<protein>
    <submittedName>
        <fullName evidence="2 3">Uncharacterized protein</fullName>
    </submittedName>
</protein>